<keyword evidence="2" id="KW-1185">Reference proteome</keyword>
<reference evidence="1 2" key="1">
    <citation type="submission" date="2019-10" db="EMBL/GenBank/DDBJ databases">
        <title>Assembly and Annotation for the nematode Trichostrongylus colubriformis.</title>
        <authorList>
            <person name="Martin J."/>
        </authorList>
    </citation>
    <scope>NUCLEOTIDE SEQUENCE [LARGE SCALE GENOMIC DNA]</scope>
    <source>
        <strain evidence="1">G859</strain>
        <tissue evidence="1">Whole worm</tissue>
    </source>
</reference>
<dbReference type="EMBL" id="WIXE01008260">
    <property type="protein sequence ID" value="KAK5979553.1"/>
    <property type="molecule type" value="Genomic_DNA"/>
</dbReference>
<evidence type="ECO:0000313" key="2">
    <source>
        <dbReference type="Proteomes" id="UP001331761"/>
    </source>
</evidence>
<name>A0AAN8G967_TRICO</name>
<dbReference type="AlphaFoldDB" id="A0AAN8G967"/>
<protein>
    <submittedName>
        <fullName evidence="1">Uncharacterized protein</fullName>
    </submittedName>
</protein>
<comment type="caution">
    <text evidence="1">The sequence shown here is derived from an EMBL/GenBank/DDBJ whole genome shotgun (WGS) entry which is preliminary data.</text>
</comment>
<dbReference type="Proteomes" id="UP001331761">
    <property type="component" value="Unassembled WGS sequence"/>
</dbReference>
<evidence type="ECO:0000313" key="1">
    <source>
        <dbReference type="EMBL" id="KAK5979553.1"/>
    </source>
</evidence>
<sequence>MSFALIFFPHSRTSDVVPSPSVAQGAQTGDTTRVRWQGRNYKGKVLYTGPKEICEMKAQCVSADGELIEDVFDVSSVPADQAPRSEAQVEQSPSPSERELIMRITRIEEELSLVKNMVIQMSITLSSLAERSLRSEQMDREVLRRLPAKPAEGNIDYVYASAKEVAELRVLKESNKNHFVLAMEKLVYRDDPREMELPVDSRELTKDRVIFINRCLLKYYNVPESASEEVWRKAKDALNSRVRRLRKTVREEQAAQRAARPEDDIFDLNIYD</sequence>
<gene>
    <name evidence="1" type="ORF">GCK32_007787</name>
</gene>
<proteinExistence type="predicted"/>
<accession>A0AAN8G967</accession>
<organism evidence="1 2">
    <name type="scientific">Trichostrongylus colubriformis</name>
    <name type="common">Black scour worm</name>
    <dbReference type="NCBI Taxonomy" id="6319"/>
    <lineage>
        <taxon>Eukaryota</taxon>
        <taxon>Metazoa</taxon>
        <taxon>Ecdysozoa</taxon>
        <taxon>Nematoda</taxon>
        <taxon>Chromadorea</taxon>
        <taxon>Rhabditida</taxon>
        <taxon>Rhabditina</taxon>
        <taxon>Rhabditomorpha</taxon>
        <taxon>Strongyloidea</taxon>
        <taxon>Trichostrongylidae</taxon>
        <taxon>Trichostrongylus</taxon>
    </lineage>
</organism>